<dbReference type="PANTHER" id="PTHR35602">
    <property type="entry name" value="ESTERASE YQIA-RELATED"/>
    <property type="match status" value="1"/>
</dbReference>
<dbReference type="SUPFAM" id="SSF53474">
    <property type="entry name" value="alpha/beta-Hydrolases"/>
    <property type="match status" value="1"/>
</dbReference>
<dbReference type="AlphaFoldDB" id="L1NKN2"/>
<sequence length="329" mass="37190">MDIIKNFPALMQGKKLMYIHGFGSSAASGTVTLLRTLLPSAEVIAEDIPLHPAEGLEMLRTLCKTHQPDLIIGTSMGGMYTEMLRGYDRILINPALQMGDTMIKHDMLGRQTFQNPRKDGVQEFIVTKSLVNEYKDVTAGVFAGLTPEDAARVIGLFGDEDDVVNTFDLFREQYPVAIRFHGGHRLTDKVALHYLIPVIRWIDDRQNGRERSIVYLEMSALADAFNKPRPSMHKAYELLIENYDVYIVAPAPTNHPEKVTQVQLWVEQYLNVPAYNRIVFTNRPALLYGDYFISSSVPEGFMGTSLLFGSSEFKTWEEVITYFDRLGGQ</sequence>
<evidence type="ECO:0000313" key="2">
    <source>
        <dbReference type="Proteomes" id="UP000010433"/>
    </source>
</evidence>
<keyword evidence="2" id="KW-1185">Reference proteome</keyword>
<dbReference type="InterPro" id="IPR029058">
    <property type="entry name" value="AB_hydrolase_fold"/>
</dbReference>
<dbReference type="Proteomes" id="UP000010433">
    <property type="component" value="Unassembled WGS sequence"/>
</dbReference>
<comment type="caution">
    <text evidence="1">The sequence shown here is derived from an EMBL/GenBank/DDBJ whole genome shotgun (WGS) entry which is preliminary data.</text>
</comment>
<dbReference type="Pfam" id="PF05728">
    <property type="entry name" value="UPF0227"/>
    <property type="match status" value="1"/>
</dbReference>
<dbReference type="RefSeq" id="WP_009162593.1">
    <property type="nucleotide sequence ID" value="NZ_KB290997.1"/>
</dbReference>
<gene>
    <name evidence="1" type="ORF">HMPREF9151_00151</name>
</gene>
<dbReference type="PANTHER" id="PTHR35602:SF3">
    <property type="entry name" value="ESTERASE YQIA"/>
    <property type="match status" value="1"/>
</dbReference>
<dbReference type="Gene3D" id="3.40.50.1000">
    <property type="entry name" value="HAD superfamily/HAD-like"/>
    <property type="match status" value="1"/>
</dbReference>
<dbReference type="STRING" id="1127699.HMPREF9151_00151"/>
<dbReference type="ESTHER" id="9bact-l1nkn2">
    <property type="family name" value="abh_upf00227"/>
</dbReference>
<organism evidence="1 2">
    <name type="scientific">Hoylesella saccharolytica F0055</name>
    <dbReference type="NCBI Taxonomy" id="1127699"/>
    <lineage>
        <taxon>Bacteria</taxon>
        <taxon>Pseudomonadati</taxon>
        <taxon>Bacteroidota</taxon>
        <taxon>Bacteroidia</taxon>
        <taxon>Bacteroidales</taxon>
        <taxon>Prevotellaceae</taxon>
        <taxon>Hoylesella</taxon>
    </lineage>
</organism>
<dbReference type="HOGENOM" id="CLU_839020_0_0_10"/>
<dbReference type="PATRIC" id="fig|1127699.3.peg.133"/>
<evidence type="ECO:0008006" key="3">
    <source>
        <dbReference type="Google" id="ProtNLM"/>
    </source>
</evidence>
<evidence type="ECO:0000313" key="1">
    <source>
        <dbReference type="EMBL" id="EKY03933.1"/>
    </source>
</evidence>
<dbReference type="Gene3D" id="3.40.50.1820">
    <property type="entry name" value="alpha/beta hydrolase"/>
    <property type="match status" value="1"/>
</dbReference>
<dbReference type="OrthoDB" id="9814831at2"/>
<proteinExistence type="predicted"/>
<name>L1NKN2_9BACT</name>
<dbReference type="InterPro" id="IPR008886">
    <property type="entry name" value="UPF0227/Esterase_YqiA"/>
</dbReference>
<dbReference type="InterPro" id="IPR023214">
    <property type="entry name" value="HAD_sf"/>
</dbReference>
<dbReference type="EMBL" id="AMEP01000017">
    <property type="protein sequence ID" value="EKY03933.1"/>
    <property type="molecule type" value="Genomic_DNA"/>
</dbReference>
<protein>
    <recommendedName>
        <fullName evidence="3">Esterase</fullName>
    </recommendedName>
</protein>
<reference evidence="1 2" key="1">
    <citation type="submission" date="2012-05" db="EMBL/GenBank/DDBJ databases">
        <authorList>
            <person name="Weinstock G."/>
            <person name="Sodergren E."/>
            <person name="Lobos E.A."/>
            <person name="Fulton L."/>
            <person name="Fulton R."/>
            <person name="Courtney L."/>
            <person name="Fronick C."/>
            <person name="O'Laughlin M."/>
            <person name="Godfrey J."/>
            <person name="Wilson R.M."/>
            <person name="Miner T."/>
            <person name="Farmer C."/>
            <person name="Delehaunty K."/>
            <person name="Cordes M."/>
            <person name="Minx P."/>
            <person name="Tomlinson C."/>
            <person name="Chen J."/>
            <person name="Wollam A."/>
            <person name="Pepin K.H."/>
            <person name="Bhonagiri V."/>
            <person name="Zhang X."/>
            <person name="Suruliraj S."/>
            <person name="Warren W."/>
            <person name="Mitreva M."/>
            <person name="Mardis E.R."/>
            <person name="Wilson R.K."/>
        </authorList>
    </citation>
    <scope>NUCLEOTIDE SEQUENCE [LARGE SCALE GENOMIC DNA]</scope>
    <source>
        <strain evidence="1 2">F0055</strain>
    </source>
</reference>
<accession>L1NKN2</accession>